<reference evidence="3 4" key="1">
    <citation type="submission" date="2018-11" db="EMBL/GenBank/DDBJ databases">
        <title>Genomes From Bacteria Associated with the Canine Oral Cavity: a Test Case for Automated Genome-Based Taxonomic Assignment.</title>
        <authorList>
            <person name="Coil D.A."/>
            <person name="Jospin G."/>
            <person name="Darling A.E."/>
            <person name="Wallis C."/>
            <person name="Davis I.J."/>
            <person name="Harris S."/>
            <person name="Eisen J.A."/>
            <person name="Holcombe L.J."/>
            <person name="O'Flynn C."/>
        </authorList>
    </citation>
    <scope>NUCLEOTIDE SEQUENCE [LARGE SCALE GENOMIC DNA]</scope>
    <source>
        <strain evidence="3 4">OH770</strain>
    </source>
</reference>
<feature type="transmembrane region" description="Helical" evidence="2">
    <location>
        <begin position="628"/>
        <end position="647"/>
    </location>
</feature>
<feature type="compositionally biased region" description="Polar residues" evidence="1">
    <location>
        <begin position="595"/>
        <end position="610"/>
    </location>
</feature>
<keyword evidence="2" id="KW-1133">Transmembrane helix</keyword>
<sequence length="648" mass="72965">MSSADEPVYIPGQIYTVNDRDWLLSRGSIEDNIDTEAMPHLLEIYADYSMAEESADNSGVFEFFLSCLITHFENWKSSHYYAGNARSQAPNIRVDVLPSPCAILLGAKNVNDLVHGARVVSDFFQNPYVPEGNRVSQDFFRGTCWHNDSVLRMGLNSIALRPLMIHHDAPVLEAKMKALAAELSPHRSDRAHLFVTNTPALIGTVFTDTPTPMTEDAFLRQTDRPTPAYSQRGHLETDDLSPLLSAAAPISAEAFVAYDILTGFLYFHLEKLAGNRADLIHTQALWNDHIIISFAGHGSWTAIDAHDLVCVLLGVTNSLESPGLVAELTDDKLRELLIDSDFHERWQIQLWLRRIEHAGITEEGVREALATFLTTMHIPSRIASGPLTELFPPLLSSRGLRLPYGRGKEDAYPLELEAGDLDRHFLEPVGEQFWTGLLFDDANTIQGAPHRLTINDTEAVAEWFVHETPDSALIRRQSIAWEEILAWTTFGDSAILLDRAGRFFELVPDIFLHSEQLKSIIAQKKERCASRGVPIRQLTAKRYRAHFSHLIQAREYGVFDDAYIQPPWQATGLKTPVAQKKADQLKKAEWPVRVSTTGTHMPGNTPNNRTPYRDGQKRMVQRDTFKEYWYYLFLVVGGVLAALGWRLG</sequence>
<name>A0A3P1SCB4_9ACTO</name>
<protein>
    <submittedName>
        <fullName evidence="3">Uncharacterized protein</fullName>
    </submittedName>
</protein>
<evidence type="ECO:0000313" key="3">
    <source>
        <dbReference type="EMBL" id="RRC94540.1"/>
    </source>
</evidence>
<proteinExistence type="predicted"/>
<keyword evidence="4" id="KW-1185">Reference proteome</keyword>
<dbReference type="AlphaFoldDB" id="A0A3P1SCB4"/>
<evidence type="ECO:0000256" key="1">
    <source>
        <dbReference type="SAM" id="MobiDB-lite"/>
    </source>
</evidence>
<comment type="caution">
    <text evidence="3">The sequence shown here is derived from an EMBL/GenBank/DDBJ whole genome shotgun (WGS) entry which is preliminary data.</text>
</comment>
<dbReference type="RefSeq" id="WP_124872332.1">
    <property type="nucleotide sequence ID" value="NZ_RQZF01000014.1"/>
</dbReference>
<keyword evidence="2" id="KW-0812">Transmembrane</keyword>
<dbReference type="Proteomes" id="UP000280444">
    <property type="component" value="Unassembled WGS sequence"/>
</dbReference>
<accession>A0A3P1SCB4</accession>
<gene>
    <name evidence="3" type="ORF">EII11_09990</name>
</gene>
<evidence type="ECO:0000256" key="2">
    <source>
        <dbReference type="SAM" id="Phobius"/>
    </source>
</evidence>
<dbReference type="EMBL" id="RQZF01000014">
    <property type="protein sequence ID" value="RRC94540.1"/>
    <property type="molecule type" value="Genomic_DNA"/>
</dbReference>
<evidence type="ECO:0000313" key="4">
    <source>
        <dbReference type="Proteomes" id="UP000280444"/>
    </source>
</evidence>
<keyword evidence="2" id="KW-0472">Membrane</keyword>
<feature type="region of interest" description="Disordered" evidence="1">
    <location>
        <begin position="595"/>
        <end position="614"/>
    </location>
</feature>
<organism evidence="3 4">
    <name type="scientific">Schaalia canis</name>
    <dbReference type="NCBI Taxonomy" id="100469"/>
    <lineage>
        <taxon>Bacteria</taxon>
        <taxon>Bacillati</taxon>
        <taxon>Actinomycetota</taxon>
        <taxon>Actinomycetes</taxon>
        <taxon>Actinomycetales</taxon>
        <taxon>Actinomycetaceae</taxon>
        <taxon>Schaalia</taxon>
    </lineage>
</organism>